<dbReference type="SMART" id="SM00382">
    <property type="entry name" value="AAA"/>
    <property type="match status" value="1"/>
</dbReference>
<reference evidence="3 4" key="1">
    <citation type="submission" date="2023-03" db="EMBL/GenBank/DDBJ databases">
        <title>Paludisphaera mucosa sp. nov. a novel planctomycete from northern fen.</title>
        <authorList>
            <person name="Ivanova A."/>
        </authorList>
    </citation>
    <scope>NUCLEOTIDE SEQUENCE [LARGE SCALE GENOMIC DNA]</scope>
    <source>
        <strain evidence="3 4">Pla2</strain>
    </source>
</reference>
<dbReference type="InterPro" id="IPR027417">
    <property type="entry name" value="P-loop_NTPase"/>
</dbReference>
<dbReference type="Gene3D" id="3.40.50.300">
    <property type="entry name" value="P-loop containing nucleotide triphosphate hydrolases"/>
    <property type="match status" value="1"/>
</dbReference>
<dbReference type="RefSeq" id="WP_277859228.1">
    <property type="nucleotide sequence ID" value="NZ_JARRAG010000001.1"/>
</dbReference>
<evidence type="ECO:0000256" key="1">
    <source>
        <dbReference type="SAM" id="MobiDB-lite"/>
    </source>
</evidence>
<feature type="region of interest" description="Disordered" evidence="1">
    <location>
        <begin position="70"/>
        <end position="112"/>
    </location>
</feature>
<dbReference type="SUPFAM" id="SSF52540">
    <property type="entry name" value="P-loop containing nucleoside triphosphate hydrolases"/>
    <property type="match status" value="1"/>
</dbReference>
<name>A0ABT6F5K5_9BACT</name>
<evidence type="ECO:0000259" key="2">
    <source>
        <dbReference type="SMART" id="SM00382"/>
    </source>
</evidence>
<dbReference type="EMBL" id="JARRAG010000001">
    <property type="protein sequence ID" value="MDG3002866.1"/>
    <property type="molecule type" value="Genomic_DNA"/>
</dbReference>
<gene>
    <name evidence="3" type="ORF">PZE19_03720</name>
</gene>
<feature type="compositionally biased region" description="Basic and acidic residues" evidence="1">
    <location>
        <begin position="91"/>
        <end position="100"/>
    </location>
</feature>
<comment type="caution">
    <text evidence="3">The sequence shown here is derived from an EMBL/GenBank/DDBJ whole genome shotgun (WGS) entry which is preliminary data.</text>
</comment>
<accession>A0ABT6F5K5</accession>
<keyword evidence="4" id="KW-1185">Reference proteome</keyword>
<feature type="compositionally biased region" description="Basic and acidic residues" evidence="1">
    <location>
        <begin position="70"/>
        <end position="80"/>
    </location>
</feature>
<proteinExistence type="predicted"/>
<feature type="domain" description="AAA+ ATPase" evidence="2">
    <location>
        <begin position="124"/>
        <end position="296"/>
    </location>
</feature>
<sequence>MSDLNIGDVAEDEICGESPATPANFGGGEGDAIIPLAEDEPAGCPPGVAGRPGWLDVVEKKQAIEAKAEEAVAKAGDKPTPKAGKKLAQKPLKERTDSELGLKWGDGEDDDSEAEPVIDRFATPGQLTLLAGDGGCGKTQFALMIAALGSVGRGVTDEFRVDRPLRFLLVSGEDQVKTSLRPRLRACGSDFSRIVFASASITNLNDQGDPVEIPVSLATTDYWNEILTRSRPDVLIIDPITHYLPGGASSNDADEVTQAIAPFLAMAKRHGTAVVGIVHLAKAKAKDRRSLAGLVRGSTAWVALARRLFLMTLTPGSDGHGVVVHGKCNDGPRIASFGYCIASIVVEAAVSPGGRYTPAEMRAIERLSILNIEGVVDRDDAEGAFDGTRPKGRPAAVGPEAALWLVTYLLAQRKRRSILSKLVDAAGIAGILGSAVGEDEDGRAKYSSINALYRARDLVPKLGGDWAGASVFSEGSKPTRWTLALPAPLATPGQSLQEEEAPGINAACPTLDESQSVIVEMAAGSNEPHAPGLVES</sequence>
<protein>
    <submittedName>
        <fullName evidence="3">AAA family ATPase</fullName>
    </submittedName>
</protein>
<feature type="region of interest" description="Disordered" evidence="1">
    <location>
        <begin position="1"/>
        <end position="49"/>
    </location>
</feature>
<organism evidence="3 4">
    <name type="scientific">Paludisphaera mucosa</name>
    <dbReference type="NCBI Taxonomy" id="3030827"/>
    <lineage>
        <taxon>Bacteria</taxon>
        <taxon>Pseudomonadati</taxon>
        <taxon>Planctomycetota</taxon>
        <taxon>Planctomycetia</taxon>
        <taxon>Isosphaerales</taxon>
        <taxon>Isosphaeraceae</taxon>
        <taxon>Paludisphaera</taxon>
    </lineage>
</organism>
<dbReference type="Pfam" id="PF13481">
    <property type="entry name" value="AAA_25"/>
    <property type="match status" value="1"/>
</dbReference>
<dbReference type="Proteomes" id="UP001216907">
    <property type="component" value="Unassembled WGS sequence"/>
</dbReference>
<evidence type="ECO:0000313" key="4">
    <source>
        <dbReference type="Proteomes" id="UP001216907"/>
    </source>
</evidence>
<evidence type="ECO:0000313" key="3">
    <source>
        <dbReference type="EMBL" id="MDG3002866.1"/>
    </source>
</evidence>
<dbReference type="InterPro" id="IPR003593">
    <property type="entry name" value="AAA+_ATPase"/>
</dbReference>